<gene>
    <name evidence="2" type="ORF">E1B25_13345</name>
</gene>
<dbReference type="EMBL" id="SMFP01000008">
    <property type="protein sequence ID" value="TDE37075.1"/>
    <property type="molecule type" value="Genomic_DNA"/>
</dbReference>
<reference evidence="2 3" key="1">
    <citation type="submission" date="2019-03" db="EMBL/GenBank/DDBJ databases">
        <authorList>
            <person name="Zhang S."/>
        </authorList>
    </citation>
    <scope>NUCLEOTIDE SEQUENCE [LARGE SCALE GENOMIC DNA]</scope>
    <source>
        <strain evidence="2 3">S4J41</strain>
    </source>
</reference>
<evidence type="ECO:0008006" key="4">
    <source>
        <dbReference type="Google" id="ProtNLM"/>
    </source>
</evidence>
<keyword evidence="3" id="KW-1185">Reference proteome</keyword>
<proteinExistence type="predicted"/>
<organism evidence="2 3">
    <name type="scientific">Antarcticimicrobium sediminis</name>
    <dbReference type="NCBI Taxonomy" id="2546227"/>
    <lineage>
        <taxon>Bacteria</taxon>
        <taxon>Pseudomonadati</taxon>
        <taxon>Pseudomonadota</taxon>
        <taxon>Alphaproteobacteria</taxon>
        <taxon>Rhodobacterales</taxon>
        <taxon>Paracoccaceae</taxon>
        <taxon>Antarcticimicrobium</taxon>
    </lineage>
</organism>
<dbReference type="Proteomes" id="UP000294662">
    <property type="component" value="Unassembled WGS sequence"/>
</dbReference>
<dbReference type="RefSeq" id="WP_132830011.1">
    <property type="nucleotide sequence ID" value="NZ_SMFP01000008.1"/>
</dbReference>
<evidence type="ECO:0000313" key="3">
    <source>
        <dbReference type="Proteomes" id="UP000294662"/>
    </source>
</evidence>
<comment type="caution">
    <text evidence="2">The sequence shown here is derived from an EMBL/GenBank/DDBJ whole genome shotgun (WGS) entry which is preliminary data.</text>
</comment>
<accession>A0A4R5EQI0</accession>
<name>A0A4R5EQI0_9RHOB</name>
<dbReference type="OrthoDB" id="7956241at2"/>
<evidence type="ECO:0000256" key="1">
    <source>
        <dbReference type="SAM" id="MobiDB-lite"/>
    </source>
</evidence>
<evidence type="ECO:0000313" key="2">
    <source>
        <dbReference type="EMBL" id="TDE37075.1"/>
    </source>
</evidence>
<dbReference type="AlphaFoldDB" id="A0A4R5EQI0"/>
<dbReference type="PROSITE" id="PS51257">
    <property type="entry name" value="PROKAR_LIPOPROTEIN"/>
    <property type="match status" value="1"/>
</dbReference>
<sequence length="345" mass="35447">MSRLRLIGLTGGTLACALGIGYGMQHGQPAPPPHSTPAVSPAEANMPATEPRQTDPAPARVRTAESGPLEIEKIALTSAEAAGPTPVSEMHQHPTVSEVAAAPSANAALPTPPEDPEMPGLGCEVTAQAVPGPMAMVDFSVSAPCFGNTRMVVHHNGMIFSAVTDSEGSLNVKIPALAERAVFIAAFDNGDGAVATARVPGIAEFDRVALQWQGNAGFQIHAREFGASYGAPGHVWSGATAAGATDHASGSVLRLGEADVLSPLIAEIYTFPAGAADRSGAIALSIEAEVTADNCGRDISAQLLQRQGANRITTRELDLSVPDCDAVGDFLVLNNLLDDLKIAAK</sequence>
<feature type="region of interest" description="Disordered" evidence="1">
    <location>
        <begin position="27"/>
        <end position="63"/>
    </location>
</feature>
<protein>
    <recommendedName>
        <fullName evidence="4">Translocase</fullName>
    </recommendedName>
</protein>